<dbReference type="GeneID" id="109508136"/>
<dbReference type="GO" id="GO:0045202">
    <property type="term" value="C:synapse"/>
    <property type="evidence" value="ECO:0007669"/>
    <property type="project" value="TreeGrafter"/>
</dbReference>
<evidence type="ECO:0000313" key="14">
    <source>
        <dbReference type="Ensembl" id="ENSHCOP00000000522.1"/>
    </source>
</evidence>
<keyword evidence="4 11" id="KW-1133">Transmembrane helix</keyword>
<dbReference type="CTD" id="571410"/>
<evidence type="ECO:0000256" key="9">
    <source>
        <dbReference type="ARBA" id="ARBA00023180"/>
    </source>
</evidence>
<dbReference type="GO" id="GO:0005886">
    <property type="term" value="C:plasma membrane"/>
    <property type="evidence" value="ECO:0007669"/>
    <property type="project" value="UniProtKB-SubCell"/>
</dbReference>
<accession>A0A3Q2XAT5</accession>
<keyword evidence="10 11" id="KW-0807">Transducer</keyword>
<evidence type="ECO:0000256" key="4">
    <source>
        <dbReference type="ARBA" id="ARBA00022989"/>
    </source>
</evidence>
<dbReference type="OMA" id="NCIAYFG"/>
<feature type="region of interest" description="Disordered" evidence="12">
    <location>
        <begin position="325"/>
        <end position="346"/>
    </location>
</feature>
<evidence type="ECO:0000256" key="7">
    <source>
        <dbReference type="ARBA" id="ARBA00023157"/>
    </source>
</evidence>
<reference evidence="14" key="2">
    <citation type="submission" date="2025-09" db="UniProtKB">
        <authorList>
            <consortium name="Ensembl"/>
        </authorList>
    </citation>
    <scope>IDENTIFICATION</scope>
</reference>
<dbReference type="PRINTS" id="PR00237">
    <property type="entry name" value="GPCRRHODOPSN"/>
</dbReference>
<evidence type="ECO:0000256" key="5">
    <source>
        <dbReference type="ARBA" id="ARBA00023040"/>
    </source>
</evidence>
<dbReference type="PRINTS" id="PR00424">
    <property type="entry name" value="ADENOSINER"/>
</dbReference>
<protein>
    <submittedName>
        <fullName evidence="14">Adenosine A3 receptor</fullName>
    </submittedName>
</protein>
<dbReference type="PROSITE" id="PS00237">
    <property type="entry name" value="G_PROTEIN_RECEP_F1_1"/>
    <property type="match status" value="1"/>
</dbReference>
<comment type="similarity">
    <text evidence="11">Belongs to the G-protein coupled receptor 1 family.</text>
</comment>
<evidence type="ECO:0000313" key="15">
    <source>
        <dbReference type="Proteomes" id="UP000264820"/>
    </source>
</evidence>
<evidence type="ECO:0000259" key="13">
    <source>
        <dbReference type="PROSITE" id="PS50262"/>
    </source>
</evidence>
<dbReference type="AlphaFoldDB" id="A0A3Q2XAT5"/>
<keyword evidence="6 11" id="KW-0472">Membrane</keyword>
<evidence type="ECO:0000256" key="10">
    <source>
        <dbReference type="ARBA" id="ARBA00023224"/>
    </source>
</evidence>
<evidence type="ECO:0000256" key="12">
    <source>
        <dbReference type="SAM" id="MobiDB-lite"/>
    </source>
</evidence>
<keyword evidence="7 11" id="KW-1015">Disulfide bond</keyword>
<keyword evidence="3 11" id="KW-0812">Transmembrane</keyword>
<evidence type="ECO:0000256" key="8">
    <source>
        <dbReference type="ARBA" id="ARBA00023170"/>
    </source>
</evidence>
<dbReference type="SMART" id="SM01381">
    <property type="entry name" value="7TM_GPCR_Srsx"/>
    <property type="match status" value="1"/>
</dbReference>
<dbReference type="Gene3D" id="1.20.1070.10">
    <property type="entry name" value="Rhodopsin 7-helix transmembrane proteins"/>
    <property type="match status" value="1"/>
</dbReference>
<name>A0A3Q2XAT5_HIPCM</name>
<feature type="transmembrane region" description="Helical" evidence="11">
    <location>
        <begin position="23"/>
        <end position="46"/>
    </location>
</feature>
<dbReference type="GeneTree" id="ENSGT01030000234555"/>
<keyword evidence="9 11" id="KW-0325">Glycoprotein</keyword>
<keyword evidence="2 11" id="KW-1003">Cell membrane</keyword>
<keyword evidence="15" id="KW-1185">Reference proteome</keyword>
<feature type="domain" description="G-protein coupled receptors family 1 profile" evidence="13">
    <location>
        <begin position="39"/>
        <end position="295"/>
    </location>
</feature>
<dbReference type="KEGG" id="hcq:109508136"/>
<evidence type="ECO:0000256" key="3">
    <source>
        <dbReference type="ARBA" id="ARBA00022692"/>
    </source>
</evidence>
<dbReference type="PROSITE" id="PS50262">
    <property type="entry name" value="G_PROTEIN_RECEP_F1_2"/>
    <property type="match status" value="1"/>
</dbReference>
<feature type="transmembrane region" description="Helical" evidence="11">
    <location>
        <begin position="188"/>
        <end position="214"/>
    </location>
</feature>
<dbReference type="GO" id="GO:0001609">
    <property type="term" value="F:G protein-coupled adenosine receptor activity"/>
    <property type="evidence" value="ECO:0007669"/>
    <property type="project" value="UniProtKB-UniRule"/>
</dbReference>
<feature type="transmembrane region" description="Helical" evidence="11">
    <location>
        <begin position="58"/>
        <end position="82"/>
    </location>
</feature>
<feature type="transmembrane region" description="Helical" evidence="11">
    <location>
        <begin position="94"/>
        <end position="116"/>
    </location>
</feature>
<dbReference type="PANTHER" id="PTHR24246:SF54">
    <property type="entry name" value="ADENOSINE RECEPTOR A1-RELATED"/>
    <property type="match status" value="1"/>
</dbReference>
<evidence type="ECO:0000256" key="2">
    <source>
        <dbReference type="ARBA" id="ARBA00022475"/>
    </source>
</evidence>
<dbReference type="InterPro" id="IPR000276">
    <property type="entry name" value="GPCR_Rhodpsn"/>
</dbReference>
<proteinExistence type="inferred from homology"/>
<dbReference type="InterPro" id="IPR001634">
    <property type="entry name" value="Adenosn_rcpt"/>
</dbReference>
<dbReference type="GO" id="GO:0030425">
    <property type="term" value="C:dendrite"/>
    <property type="evidence" value="ECO:0007669"/>
    <property type="project" value="TreeGrafter"/>
</dbReference>
<dbReference type="PANTHER" id="PTHR24246">
    <property type="entry name" value="OLFACTORY RECEPTOR AND ADENOSINE RECEPTOR"/>
    <property type="match status" value="1"/>
</dbReference>
<sequence>MKIEVSPYRMANHRGDVMHAGEVVYASLEVLIAVCCVLGNTLVIAAVQTTKSIGQPTFCLIVSLAVADCAVGLVAVPLAVLVDGRVSTSFRTCLFISCVVILLTLVSILSLMAISLDRFLRVYVPLRYKRTVTQRHSWSVVAACWLVALPLSFAPMLGWHNEDTTSPESPNSMFICQFIAVIPMSYLVYFNFFLCSLTPLLVMSALYGYIFYIIRGNLKEKPGNGSQARSHIYLKKERQLAGSLALVLILFALSWIPLHVLNCVAYFELAAVPVSAFHVGILLSHANSAVNPVVYAFKIHKIRTAYLKIWQRCLTCGDELQGSQSSQSMDNNQSSNSMNNNVPLRA</sequence>
<dbReference type="RefSeq" id="XP_019713553.1">
    <property type="nucleotide sequence ID" value="XM_019857994.1"/>
</dbReference>
<feature type="transmembrane region" description="Helical" evidence="11">
    <location>
        <begin position="137"/>
        <end position="159"/>
    </location>
</feature>
<dbReference type="Proteomes" id="UP000264820">
    <property type="component" value="Unplaced"/>
</dbReference>
<evidence type="ECO:0000256" key="1">
    <source>
        <dbReference type="ARBA" id="ARBA00004651"/>
    </source>
</evidence>
<feature type="transmembrane region" description="Helical" evidence="11">
    <location>
        <begin position="240"/>
        <end position="258"/>
    </location>
</feature>
<evidence type="ECO:0000256" key="11">
    <source>
        <dbReference type="RuleBase" id="RU201114"/>
    </source>
</evidence>
<comment type="subcellular location">
    <subcellularLocation>
        <location evidence="1 11">Cell membrane</location>
        <topology evidence="1 11">Multi-pass membrane protein</topology>
    </subcellularLocation>
</comment>
<dbReference type="SUPFAM" id="SSF81321">
    <property type="entry name" value="Family A G protein-coupled receptor-like"/>
    <property type="match status" value="1"/>
</dbReference>
<organism evidence="14 15">
    <name type="scientific">Hippocampus comes</name>
    <name type="common">Tiger tail seahorse</name>
    <dbReference type="NCBI Taxonomy" id="109280"/>
    <lineage>
        <taxon>Eukaryota</taxon>
        <taxon>Metazoa</taxon>
        <taxon>Chordata</taxon>
        <taxon>Craniata</taxon>
        <taxon>Vertebrata</taxon>
        <taxon>Euteleostomi</taxon>
        <taxon>Actinopterygii</taxon>
        <taxon>Neopterygii</taxon>
        <taxon>Teleostei</taxon>
        <taxon>Neoteleostei</taxon>
        <taxon>Acanthomorphata</taxon>
        <taxon>Syngnathiaria</taxon>
        <taxon>Syngnathiformes</taxon>
        <taxon>Syngnathoidei</taxon>
        <taxon>Syngnathidae</taxon>
        <taxon>Hippocampus</taxon>
    </lineage>
</organism>
<keyword evidence="8 11" id="KW-0675">Receptor</keyword>
<evidence type="ECO:0000256" key="6">
    <source>
        <dbReference type="ARBA" id="ARBA00023136"/>
    </source>
</evidence>
<dbReference type="Ensembl" id="ENSHCOT00000013641.1">
    <property type="protein sequence ID" value="ENSHCOP00000000522.1"/>
    <property type="gene ID" value="ENSHCOG00000001344.1"/>
</dbReference>
<dbReference type="InterPro" id="IPR017452">
    <property type="entry name" value="GPCR_Rhodpsn_7TM"/>
</dbReference>
<dbReference type="OrthoDB" id="9445642at2759"/>
<dbReference type="Pfam" id="PF00001">
    <property type="entry name" value="7tm_1"/>
    <property type="match status" value="1"/>
</dbReference>
<dbReference type="CDD" id="cd14968">
    <property type="entry name" value="7tmA_Adenosine_R"/>
    <property type="match status" value="1"/>
</dbReference>
<keyword evidence="5 11" id="KW-0297">G-protein coupled receptor</keyword>
<reference evidence="14" key="1">
    <citation type="submission" date="2025-08" db="UniProtKB">
        <authorList>
            <consortium name="Ensembl"/>
        </authorList>
    </citation>
    <scope>IDENTIFICATION</scope>
</reference>